<name>A0A4V0XV35_PLAAG</name>
<evidence type="ECO:0000313" key="2">
    <source>
        <dbReference type="EMBL" id="GDZ95959.1"/>
    </source>
</evidence>
<dbReference type="AlphaFoldDB" id="A0A4V0XV35"/>
<proteinExistence type="predicted"/>
<comment type="caution">
    <text evidence="2">The sequence shown here is derived from an EMBL/GenBank/DDBJ whole genome shotgun (WGS) entry which is preliminary data.</text>
</comment>
<gene>
    <name evidence="2" type="ORF">PA905_43900</name>
</gene>
<dbReference type="PANTHER" id="PTHR10098">
    <property type="entry name" value="RAPSYN-RELATED"/>
    <property type="match status" value="1"/>
</dbReference>
<accession>A0A4V0XV35</accession>
<sequence>MVIALHFIRWRSLFLYSFSPDFETALPQSPPYQWEEVDKSPLTKWGLSESLPLKPPIAKGGLGGLSIPKIQQIARDRNSTIVEYSIIFDEDIYIWVIQPNGNITYRAANLEPLNQQNQTLKQIILKTRVSIGSKETDDEGNKIQLEREYQPNQTGGYPLLQLLHQILIEPIIDLLPTDANNQIIFIPHYDLFLVPFVALQDSKNRYLIEDYTILTAPSIQVLEITREHQNRVGGLRQAALIVGDPTIDPKFKENPYKLNQMSRAKEAAEAIAAILGTQAISGDNATKVAILDRMLNTRIVHLSAHGLLDDFQGFGIPGAIILAPSENTDDGSLNAAEILQLKLDSELVVLSACSTGRGKITGDGVVGLSRCFILAGVPSIIVSLWNMGVISAKLLMTQFYQNLARGDNRAEALRCAMLTTKARFPSPIAWAAFTLIGETETLPLSTEKIDLRGLKMSLPDNTKPEEIVAGLNKLLKTCPPYLFAEHLPALNVSATDNVNIIAEKIKNWCETRPQIEQNLENEIDQMGAGGTDSDAPEEIVREFYETLKENQIRLGLSVSSVAVVETDTDDTTD</sequence>
<dbReference type="InterPro" id="IPR024983">
    <property type="entry name" value="CHAT_dom"/>
</dbReference>
<reference evidence="3" key="1">
    <citation type="submission" date="2019-02" db="EMBL/GenBank/DDBJ databases">
        <title>Draft genome sequence of Planktothrix agardhii NIES-905.</title>
        <authorList>
            <person name="Yamaguchi H."/>
            <person name="Suzuki S."/>
            <person name="Kawachi M."/>
        </authorList>
    </citation>
    <scope>NUCLEOTIDE SEQUENCE [LARGE SCALE GENOMIC DNA]</scope>
    <source>
        <strain evidence="3">CCAP 1459/11A</strain>
    </source>
</reference>
<evidence type="ECO:0000259" key="1">
    <source>
        <dbReference type="Pfam" id="PF12770"/>
    </source>
</evidence>
<dbReference type="PANTHER" id="PTHR10098:SF108">
    <property type="entry name" value="TETRATRICOPEPTIDE REPEAT PROTEIN 28"/>
    <property type="match status" value="1"/>
</dbReference>
<dbReference type="Pfam" id="PF12770">
    <property type="entry name" value="CHAT"/>
    <property type="match status" value="1"/>
</dbReference>
<protein>
    <submittedName>
        <fullName evidence="2">TPR repeat-containing protein</fullName>
    </submittedName>
</protein>
<feature type="domain" description="CHAT" evidence="1">
    <location>
        <begin position="159"/>
        <end position="438"/>
    </location>
</feature>
<dbReference type="EMBL" id="BJCD01000070">
    <property type="protein sequence ID" value="GDZ95959.1"/>
    <property type="molecule type" value="Genomic_DNA"/>
</dbReference>
<dbReference type="Proteomes" id="UP000299794">
    <property type="component" value="Unassembled WGS sequence"/>
</dbReference>
<organism evidence="2 3">
    <name type="scientific">Planktothrix agardhii CCAP 1459/11A</name>
    <dbReference type="NCBI Taxonomy" id="282420"/>
    <lineage>
        <taxon>Bacteria</taxon>
        <taxon>Bacillati</taxon>
        <taxon>Cyanobacteriota</taxon>
        <taxon>Cyanophyceae</taxon>
        <taxon>Oscillatoriophycideae</taxon>
        <taxon>Oscillatoriales</taxon>
        <taxon>Microcoleaceae</taxon>
        <taxon>Planktothrix</taxon>
    </lineage>
</organism>
<evidence type="ECO:0000313" key="3">
    <source>
        <dbReference type="Proteomes" id="UP000299794"/>
    </source>
</evidence>